<sequence length="76" mass="8428">MRFISAARRPLPELTLTDQGWSWHPRLASEPPFLAHPAEIPPLAAFVDAARSRAVQVLLEELQAQNLLLPPNYCAG</sequence>
<organism evidence="1 2">
    <name type="scientific">Microbispora triticiradicis</name>
    <dbReference type="NCBI Taxonomy" id="2200763"/>
    <lineage>
        <taxon>Bacteria</taxon>
        <taxon>Bacillati</taxon>
        <taxon>Actinomycetota</taxon>
        <taxon>Actinomycetes</taxon>
        <taxon>Streptosporangiales</taxon>
        <taxon>Streptosporangiaceae</taxon>
        <taxon>Microbispora</taxon>
    </lineage>
</organism>
<proteinExistence type="predicted"/>
<keyword evidence="2" id="KW-1185">Reference proteome</keyword>
<dbReference type="OrthoDB" id="9782387at2"/>
<accession>A0A5R8YPF5</accession>
<dbReference type="EMBL" id="VANP01000012">
    <property type="protein sequence ID" value="TLP54847.1"/>
    <property type="molecule type" value="Genomic_DNA"/>
</dbReference>
<reference evidence="1" key="1">
    <citation type="submission" date="2019-05" db="EMBL/GenBank/DDBJ databases">
        <title>Isolation, diversity and antifungal activity of Actinobacteria from wheat.</title>
        <authorList>
            <person name="Yu B."/>
        </authorList>
    </citation>
    <scope>NUCLEOTIDE SEQUENCE [LARGE SCALE GENOMIC DNA]</scope>
    <source>
        <strain evidence="1">NEAU-HEGS1-5</strain>
    </source>
</reference>
<dbReference type="Proteomes" id="UP000309033">
    <property type="component" value="Unassembled WGS sequence"/>
</dbReference>
<gene>
    <name evidence="1" type="ORF">FED44_27285</name>
</gene>
<evidence type="ECO:0000313" key="1">
    <source>
        <dbReference type="EMBL" id="TLP54847.1"/>
    </source>
</evidence>
<name>A0A5R8YPF5_9ACTN</name>
<dbReference type="AlphaFoldDB" id="A0A5R8YPF5"/>
<protein>
    <submittedName>
        <fullName evidence="1">Uncharacterized protein</fullName>
    </submittedName>
</protein>
<comment type="caution">
    <text evidence="1">The sequence shown here is derived from an EMBL/GenBank/DDBJ whole genome shotgun (WGS) entry which is preliminary data.</text>
</comment>
<evidence type="ECO:0000313" key="2">
    <source>
        <dbReference type="Proteomes" id="UP000309033"/>
    </source>
</evidence>